<organism evidence="1 2">
    <name type="scientific">Megasphaera hominis</name>
    <dbReference type="NCBI Taxonomy" id="159836"/>
    <lineage>
        <taxon>Bacteria</taxon>
        <taxon>Bacillati</taxon>
        <taxon>Bacillota</taxon>
        <taxon>Negativicutes</taxon>
        <taxon>Veillonellales</taxon>
        <taxon>Veillonellaceae</taxon>
        <taxon>Megasphaera</taxon>
    </lineage>
</organism>
<name>A0ABR6VG50_9FIRM</name>
<dbReference type="EMBL" id="JACOGK010000001">
    <property type="protein sequence ID" value="MBC3535702.1"/>
    <property type="molecule type" value="Genomic_DNA"/>
</dbReference>
<reference evidence="1 2" key="1">
    <citation type="submission" date="2020-08" db="EMBL/GenBank/DDBJ databases">
        <authorList>
            <person name="Liu C."/>
            <person name="Sun Q."/>
        </authorList>
    </citation>
    <scope>NUCLEOTIDE SEQUENCE [LARGE SCALE GENOMIC DNA]</scope>
    <source>
        <strain evidence="1 2">NSJ-59</strain>
    </source>
</reference>
<keyword evidence="2" id="KW-1185">Reference proteome</keyword>
<dbReference type="Proteomes" id="UP000606870">
    <property type="component" value="Unassembled WGS sequence"/>
</dbReference>
<evidence type="ECO:0000313" key="2">
    <source>
        <dbReference type="Proteomes" id="UP000606870"/>
    </source>
</evidence>
<evidence type="ECO:0000313" key="1">
    <source>
        <dbReference type="EMBL" id="MBC3535702.1"/>
    </source>
</evidence>
<protein>
    <submittedName>
        <fullName evidence="1">Uncharacterized protein</fullName>
    </submittedName>
</protein>
<gene>
    <name evidence="1" type="ORF">H8J70_00270</name>
</gene>
<sequence length="186" mass="21339">MDDKKSNGQNYSDDVAMVIRVEKDSYKGNTYYAAECCTPDGISWGISTDLQVLSYEKDHYGIDYPPLYVPDGYINILHALTSAIDAAGYIGQWVYRPLEKALQEEIEKFGVDRLTMVDLFDYLDRTCNQANSTDLEEIVETADIKKTMAYFNMPEKKAKKELKKELAYFFNVKLPNLVLEINNNQK</sequence>
<accession>A0ABR6VG50</accession>
<comment type="caution">
    <text evidence="1">The sequence shown here is derived from an EMBL/GenBank/DDBJ whole genome shotgun (WGS) entry which is preliminary data.</text>
</comment>
<proteinExistence type="predicted"/>
<dbReference type="RefSeq" id="WP_186501762.1">
    <property type="nucleotide sequence ID" value="NZ_JACOGK010000001.1"/>
</dbReference>